<evidence type="ECO:0000313" key="2">
    <source>
        <dbReference type="Proteomes" id="UP000800038"/>
    </source>
</evidence>
<protein>
    <submittedName>
        <fullName evidence="1">Uncharacterized protein</fullName>
    </submittedName>
</protein>
<reference evidence="1" key="1">
    <citation type="journal article" date="2020" name="Stud. Mycol.">
        <title>101 Dothideomycetes genomes: a test case for predicting lifestyles and emergence of pathogens.</title>
        <authorList>
            <person name="Haridas S."/>
            <person name="Albert R."/>
            <person name="Binder M."/>
            <person name="Bloem J."/>
            <person name="Labutti K."/>
            <person name="Salamov A."/>
            <person name="Andreopoulos B."/>
            <person name="Baker S."/>
            <person name="Barry K."/>
            <person name="Bills G."/>
            <person name="Bluhm B."/>
            <person name="Cannon C."/>
            <person name="Castanera R."/>
            <person name="Culley D."/>
            <person name="Daum C."/>
            <person name="Ezra D."/>
            <person name="Gonzalez J."/>
            <person name="Henrissat B."/>
            <person name="Kuo A."/>
            <person name="Liang C."/>
            <person name="Lipzen A."/>
            <person name="Lutzoni F."/>
            <person name="Magnuson J."/>
            <person name="Mondo S."/>
            <person name="Nolan M."/>
            <person name="Ohm R."/>
            <person name="Pangilinan J."/>
            <person name="Park H.-J."/>
            <person name="Ramirez L."/>
            <person name="Alfaro M."/>
            <person name="Sun H."/>
            <person name="Tritt A."/>
            <person name="Yoshinaga Y."/>
            <person name="Zwiers L.-H."/>
            <person name="Turgeon B."/>
            <person name="Goodwin S."/>
            <person name="Spatafora J."/>
            <person name="Crous P."/>
            <person name="Grigoriev I."/>
        </authorList>
    </citation>
    <scope>NUCLEOTIDE SEQUENCE</scope>
    <source>
        <strain evidence="1">CBS 161.51</strain>
    </source>
</reference>
<dbReference type="Proteomes" id="UP000800038">
    <property type="component" value="Unassembled WGS sequence"/>
</dbReference>
<name>A0A6A5SQQ9_9PLEO</name>
<dbReference type="OrthoDB" id="10504117at2759"/>
<dbReference type="AlphaFoldDB" id="A0A6A5SQQ9"/>
<evidence type="ECO:0000313" key="1">
    <source>
        <dbReference type="EMBL" id="KAF1942941.1"/>
    </source>
</evidence>
<proteinExistence type="predicted"/>
<sequence length="181" mass="21042">MAEAPELPFLSTIQLAPSQYRFCQKCKHKKRGGHIRRVLCCTYCKRMVCRDCHLQNSRRRKALEKEREDRLARQVEKMAKREAEGNTLEPLLWEELSGWADDSDWEEEQLRGASGGESKKEEKKKMRKEKGCPVSCYGECCLTGGWIWLQSKYSEDNARPELYEGYRPWLKGGSDAHLGHT</sequence>
<organism evidence="1 2">
    <name type="scientific">Clathrospora elynae</name>
    <dbReference type="NCBI Taxonomy" id="706981"/>
    <lineage>
        <taxon>Eukaryota</taxon>
        <taxon>Fungi</taxon>
        <taxon>Dikarya</taxon>
        <taxon>Ascomycota</taxon>
        <taxon>Pezizomycotina</taxon>
        <taxon>Dothideomycetes</taxon>
        <taxon>Pleosporomycetidae</taxon>
        <taxon>Pleosporales</taxon>
        <taxon>Diademaceae</taxon>
        <taxon>Clathrospora</taxon>
    </lineage>
</organism>
<gene>
    <name evidence="1" type="ORF">EJ02DRAFT_155196</name>
</gene>
<keyword evidence="2" id="KW-1185">Reference proteome</keyword>
<dbReference type="EMBL" id="ML976030">
    <property type="protein sequence ID" value="KAF1942941.1"/>
    <property type="molecule type" value="Genomic_DNA"/>
</dbReference>
<accession>A0A6A5SQQ9</accession>